<dbReference type="AlphaFoldDB" id="A0A645J1X5"/>
<accession>A0A645J1X5</accession>
<comment type="caution">
    <text evidence="1">The sequence shown here is derived from an EMBL/GenBank/DDBJ whole genome shotgun (WGS) entry which is preliminary data.</text>
</comment>
<protein>
    <submittedName>
        <fullName evidence="1">Uncharacterized protein</fullName>
    </submittedName>
</protein>
<name>A0A645J1X5_9ZZZZ</name>
<sequence length="115" mass="12593">MGGGLEVGQEHNGNPVLGILHEAQQHLPLFRCQEAVGNLEQELSHGSAKFIPVDQTSQQRMQDLSVQIIRFVASDQFQAQDNLPAVAVFQKMGQDRHGFGSGGFGQVFGCFQKIE</sequence>
<dbReference type="EMBL" id="VSSQ01129528">
    <property type="protein sequence ID" value="MPN57685.1"/>
    <property type="molecule type" value="Genomic_DNA"/>
</dbReference>
<reference evidence="1" key="1">
    <citation type="submission" date="2019-08" db="EMBL/GenBank/DDBJ databases">
        <authorList>
            <person name="Kucharzyk K."/>
            <person name="Murdoch R.W."/>
            <person name="Higgins S."/>
            <person name="Loffler F."/>
        </authorList>
    </citation>
    <scope>NUCLEOTIDE SEQUENCE</scope>
</reference>
<organism evidence="1">
    <name type="scientific">bioreactor metagenome</name>
    <dbReference type="NCBI Taxonomy" id="1076179"/>
    <lineage>
        <taxon>unclassified sequences</taxon>
        <taxon>metagenomes</taxon>
        <taxon>ecological metagenomes</taxon>
    </lineage>
</organism>
<proteinExistence type="predicted"/>
<gene>
    <name evidence="1" type="ORF">SDC9_205379</name>
</gene>
<evidence type="ECO:0000313" key="1">
    <source>
        <dbReference type="EMBL" id="MPN57685.1"/>
    </source>
</evidence>